<dbReference type="EMBL" id="CP134537">
    <property type="protein sequence ID" value="WNH09612.1"/>
    <property type="molecule type" value="Genomic_DNA"/>
</dbReference>
<dbReference type="RefSeq" id="WP_415866037.1">
    <property type="nucleotide sequence ID" value="NZ_CP134537.1"/>
</dbReference>
<dbReference type="Proteomes" id="UP001302806">
    <property type="component" value="Chromosome"/>
</dbReference>
<name>A0ABY9XUI4_9FLAO</name>
<evidence type="ECO:0000313" key="2">
    <source>
        <dbReference type="Proteomes" id="UP001302806"/>
    </source>
</evidence>
<gene>
    <name evidence="1" type="ORF">RHP51_02475</name>
</gene>
<reference evidence="1 2" key="1">
    <citation type="submission" date="2023-09" db="EMBL/GenBank/DDBJ databases">
        <title>Thalassobella suaedae gen. nov., sp. nov., a marine bacterium of the family Flavobacteriaceae isolated from a halophyte Suaeda japonica.</title>
        <authorList>
            <person name="Lee S.Y."/>
            <person name="Hwang C.Y."/>
        </authorList>
    </citation>
    <scope>NUCLEOTIDE SEQUENCE [LARGE SCALE GENOMIC DNA]</scope>
    <source>
        <strain evidence="1 2">HL-DH14</strain>
    </source>
</reference>
<protein>
    <submittedName>
        <fullName evidence="1">Uncharacterized protein</fullName>
    </submittedName>
</protein>
<evidence type="ECO:0000313" key="1">
    <source>
        <dbReference type="EMBL" id="WNH09612.1"/>
    </source>
</evidence>
<sequence length="49" mass="5449">MNSPYYYIQPNDIILVKPLKRKAIGAGQTAFQNLTSVATILSVIVSTYF</sequence>
<accession>A0ABY9XUI4</accession>
<organism evidence="1 2">
    <name type="scientific">Thalassobellus suaedae</name>
    <dbReference type="NCBI Taxonomy" id="3074124"/>
    <lineage>
        <taxon>Bacteria</taxon>
        <taxon>Pseudomonadati</taxon>
        <taxon>Bacteroidota</taxon>
        <taxon>Flavobacteriia</taxon>
        <taxon>Flavobacteriales</taxon>
        <taxon>Flavobacteriaceae</taxon>
        <taxon>Thalassobellus</taxon>
    </lineage>
</organism>
<proteinExistence type="predicted"/>